<comment type="caution">
    <text evidence="1">The sequence shown here is derived from an EMBL/GenBank/DDBJ whole genome shotgun (WGS) entry which is preliminary data.</text>
</comment>
<evidence type="ECO:0000313" key="1">
    <source>
        <dbReference type="EMBL" id="MDH6063747.1"/>
    </source>
</evidence>
<protein>
    <submittedName>
        <fullName evidence="1">Uncharacterized protein</fullName>
    </submittedName>
</protein>
<reference evidence="1 2" key="1">
    <citation type="journal article" date="2023" name="J. Phycol.">
        <title>Chrysosporum ovalisporum is synonymous with the true-branching cyanobacterium Umezakia natans (Nostocales/Aphanizomenonaceae).</title>
        <authorList>
            <person name="McGregor G.B."/>
            <person name="Sendall B.C."/>
            <person name="Niiyama Y."/>
            <person name="Tuji A."/>
            <person name="Willis A."/>
        </authorList>
    </citation>
    <scope>NUCLEOTIDE SEQUENCE [LARGE SCALE GENOMIC DNA]</scope>
    <source>
        <strain evidence="1 2">FSS-62</strain>
    </source>
</reference>
<gene>
    <name evidence="1" type="ORF">NWP23_08210</name>
</gene>
<dbReference type="Proteomes" id="UP001159370">
    <property type="component" value="Unassembled WGS sequence"/>
</dbReference>
<dbReference type="EMBL" id="JANQDL010000057">
    <property type="protein sequence ID" value="MDH6063747.1"/>
    <property type="molecule type" value="Genomic_DNA"/>
</dbReference>
<organism evidence="1 2">
    <name type="scientific">Umezakia ovalisporum FSS-62</name>
    <dbReference type="NCBI Taxonomy" id="2971776"/>
    <lineage>
        <taxon>Bacteria</taxon>
        <taxon>Bacillati</taxon>
        <taxon>Cyanobacteriota</taxon>
        <taxon>Cyanophyceae</taxon>
        <taxon>Nostocales</taxon>
        <taxon>Nodulariaceae</taxon>
        <taxon>Umezakia</taxon>
    </lineage>
</organism>
<evidence type="ECO:0000313" key="2">
    <source>
        <dbReference type="Proteomes" id="UP001159370"/>
    </source>
</evidence>
<dbReference type="RefSeq" id="WP_280650934.1">
    <property type="nucleotide sequence ID" value="NZ_JANQDL010000057.1"/>
</dbReference>
<sequence>MNLGRFLTRWLFKWEQIWNDKEARNQVNQELGNWKFNRFASLVRGCLESIKQLN</sequence>
<proteinExistence type="predicted"/>
<dbReference type="AlphaFoldDB" id="A0AA43KEP8"/>
<accession>A0AA43KEP8</accession>
<name>A0AA43KEP8_9CYAN</name>